<reference evidence="2 3" key="1">
    <citation type="submission" date="2018-06" db="EMBL/GenBank/DDBJ databases">
        <title>Complete Genome Sequence of Desulfobacter hydrogenophilus (DSM3380).</title>
        <authorList>
            <person name="Marietou A."/>
            <person name="Schreiber L."/>
            <person name="Marshall I."/>
            <person name="Jorgensen B."/>
        </authorList>
    </citation>
    <scope>NUCLEOTIDE SEQUENCE [LARGE SCALE GENOMIC DNA]</scope>
    <source>
        <strain evidence="2 3">DSM 3380</strain>
    </source>
</reference>
<dbReference type="Proteomes" id="UP000293902">
    <property type="component" value="Chromosome"/>
</dbReference>
<dbReference type="AlphaFoldDB" id="A0A328FH96"/>
<name>A0A328FH96_9BACT</name>
<keyword evidence="4" id="KW-1185">Reference proteome</keyword>
<evidence type="ECO:0000313" key="3">
    <source>
        <dbReference type="Proteomes" id="UP000248798"/>
    </source>
</evidence>
<sequence>MKSRLGKRALQSADQNLMPMKIRGAVTKFLCAVVFSITGILFIVPDSALAYDDAVLSHIKLANTRDDLFTYFKVENAFNEKNTLAIENGIFTSFTFYVTLFKTSSSLFDKKIVEIKTRATIKYNSMKQEYTVVCQWKDAPALITKSFDEAKTWMTEIDNLKVVPLNRLVKGDKYQIRIKAELEKVTLPLSLHYVLFFVSYWDFETDWYVINFTY</sequence>
<reference evidence="1 4" key="2">
    <citation type="submission" date="2019-02" db="EMBL/GenBank/DDBJ databases">
        <title>Complete genome sequence of Desulfobacter hydrogenophilus AcRS1.</title>
        <authorList>
            <person name="Marietou A."/>
            <person name="Lund M.B."/>
            <person name="Marshall I.P.G."/>
            <person name="Schreiber L."/>
            <person name="Jorgensen B."/>
        </authorList>
    </citation>
    <scope>NUCLEOTIDE SEQUENCE [LARGE SCALE GENOMIC DNA]</scope>
    <source>
        <strain evidence="1 4">AcRS1</strain>
    </source>
</reference>
<evidence type="ECO:0000313" key="2">
    <source>
        <dbReference type="EMBL" id="RAM02355.1"/>
    </source>
</evidence>
<dbReference type="EMBL" id="CP036313">
    <property type="protein sequence ID" value="QBH13222.1"/>
    <property type="molecule type" value="Genomic_DNA"/>
</dbReference>
<dbReference type="EMBL" id="QLNI01000015">
    <property type="protein sequence ID" value="RAM02355.1"/>
    <property type="molecule type" value="Genomic_DNA"/>
</dbReference>
<organism evidence="2 3">
    <name type="scientific">Desulfobacter hydrogenophilus</name>
    <dbReference type="NCBI Taxonomy" id="2291"/>
    <lineage>
        <taxon>Bacteria</taxon>
        <taxon>Pseudomonadati</taxon>
        <taxon>Thermodesulfobacteriota</taxon>
        <taxon>Desulfobacteria</taxon>
        <taxon>Desulfobacterales</taxon>
        <taxon>Desulfobacteraceae</taxon>
        <taxon>Desulfobacter</taxon>
    </lineage>
</organism>
<dbReference type="Proteomes" id="UP000248798">
    <property type="component" value="Unassembled WGS sequence"/>
</dbReference>
<evidence type="ECO:0000313" key="1">
    <source>
        <dbReference type="EMBL" id="QBH13222.1"/>
    </source>
</evidence>
<proteinExistence type="predicted"/>
<dbReference type="InterPro" id="IPR025500">
    <property type="entry name" value="DUF4390"/>
</dbReference>
<protein>
    <submittedName>
        <fullName evidence="2">DUF4390 domain-containing protein</fullName>
    </submittedName>
</protein>
<accession>A0A328FH96</accession>
<gene>
    <name evidence="2" type="ORF">DO021_08695</name>
    <name evidence="1" type="ORF">EYB58_10000</name>
</gene>
<evidence type="ECO:0000313" key="4">
    <source>
        <dbReference type="Proteomes" id="UP000293902"/>
    </source>
</evidence>
<dbReference type="Pfam" id="PF14334">
    <property type="entry name" value="DUF4390"/>
    <property type="match status" value="1"/>
</dbReference>
<dbReference type="OrthoDB" id="5431158at2"/>